<dbReference type="Pfam" id="PF00397">
    <property type="entry name" value="WW"/>
    <property type="match status" value="2"/>
</dbReference>
<dbReference type="Gene3D" id="2.60.40.150">
    <property type="entry name" value="C2 domain"/>
    <property type="match status" value="1"/>
</dbReference>
<dbReference type="Gene3D" id="3.30.2410.10">
    <property type="entry name" value="Hect, E3 ligase catalytic domain"/>
    <property type="match status" value="1"/>
</dbReference>
<evidence type="ECO:0000256" key="6">
    <source>
        <dbReference type="PROSITE-ProRule" id="PRU00104"/>
    </source>
</evidence>
<keyword evidence="11" id="KW-1185">Reference proteome</keyword>
<name>A0ABM4CCE6_HYDVU</name>
<evidence type="ECO:0000313" key="11">
    <source>
        <dbReference type="Proteomes" id="UP001652625"/>
    </source>
</evidence>
<feature type="domain" description="HECT" evidence="10">
    <location>
        <begin position="437"/>
        <end position="774"/>
    </location>
</feature>
<dbReference type="InterPro" id="IPR000569">
    <property type="entry name" value="HECT_dom"/>
</dbReference>
<dbReference type="InterPro" id="IPR024928">
    <property type="entry name" value="E3_ub_ligase_SMURF1"/>
</dbReference>
<evidence type="ECO:0000313" key="12">
    <source>
        <dbReference type="RefSeq" id="XP_065659340.1"/>
    </source>
</evidence>
<keyword evidence="3 5" id="KW-0808">Transferase</keyword>
<dbReference type="Gene3D" id="3.30.2160.10">
    <property type="entry name" value="Hect, E3 ligase catalytic domain"/>
    <property type="match status" value="1"/>
</dbReference>
<dbReference type="PROSITE" id="PS01159">
    <property type="entry name" value="WW_DOMAIN_1"/>
    <property type="match status" value="1"/>
</dbReference>
<dbReference type="CDD" id="cd00201">
    <property type="entry name" value="WW"/>
    <property type="match status" value="2"/>
</dbReference>
<dbReference type="Pfam" id="PF00632">
    <property type="entry name" value="HECT"/>
    <property type="match status" value="1"/>
</dbReference>
<dbReference type="PROSITE" id="PS50237">
    <property type="entry name" value="HECT"/>
    <property type="match status" value="1"/>
</dbReference>
<dbReference type="PANTHER" id="PTHR11254:SF395">
    <property type="entry name" value="E3 UBIQUITIN-PROTEIN LIGASE SMURF1"/>
    <property type="match status" value="1"/>
</dbReference>
<evidence type="ECO:0000259" key="8">
    <source>
        <dbReference type="PROSITE" id="PS50004"/>
    </source>
</evidence>
<dbReference type="InterPro" id="IPR035983">
    <property type="entry name" value="Hect_E3_ubiquitin_ligase"/>
</dbReference>
<sequence length="774" mass="88467">MTTPDRRRIIPVKYRVTILCANNIAKRDFFRLPDPFARISVDGSGQCHTTCCLKKTVDPKWNQYYDLFVAHTESITISVWNQRKVHKCRGAGFLGAVKVLPTAIERLKDKGYHSLNLTNVNSDDNQYVTGQITVSIASKEYNKGRSAVVDLVGNVLLVPNDDVLVTNHISGHSVTVQTNLSLPNSAVPNISIQNERSGNACSDAFANDNNLVNDLNGATSLPVYIFKKLHRQSTERSIPLPAVEENSMVSFPLNKFSTQSNKAGLSCIHSGNNQADRHRLYLNRTLLHKDSTENFERRTTPQGQVYFVNRVTGQSTWHDPTLLKQPISNDENINKLPEGWEVRYTANGRQYFVDHNTKTTQFAHPCSNSSSSSNAQSNKTITEKNEELPQYRRDLLQKIKAFRAEIHLLQLDAGHFRIEVSRDDVFEQSYQSIMKTKARELRKRLVVKFKNEVGLDFGGIAREWLYILSQEMFNPYYGLFKYSKDSQYTLEVNPDSGVNPDHLSYFHFVGRIVGIAVFHHHYLDGGFTMPFYKQLLGKPNTLEDLESVDPELYRSLKWVAENKINDVIFQTFAVEHLSFGKTTLYDLKKDGSQIPVTDDNKKEFLKLYVNYRLRHGVEMQFKAFMKGFNELVPQHIIRMFDERELELLICGLGKIDIADWKANTCLKHCSKDHNIVQWFWEIVDFYDEEKRARLLQFVTGSSRVPVQGFKALQGSTGSNGPRLFTISLINADIASLPKSHTCFNRIDLPKYESKSQLYEKLTLAIEETCGFNIE</sequence>
<evidence type="ECO:0000256" key="2">
    <source>
        <dbReference type="ARBA" id="ARBA00004906"/>
    </source>
</evidence>
<dbReference type="Proteomes" id="UP001652625">
    <property type="component" value="Chromosome 08"/>
</dbReference>
<feature type="domain" description="WW" evidence="9">
    <location>
        <begin position="334"/>
        <end position="367"/>
    </location>
</feature>
<feature type="domain" description="C2" evidence="8">
    <location>
        <begin position="1"/>
        <end position="117"/>
    </location>
</feature>
<proteinExistence type="predicted"/>
<reference evidence="12" key="1">
    <citation type="submission" date="2025-08" db="UniProtKB">
        <authorList>
            <consortium name="RefSeq"/>
        </authorList>
    </citation>
    <scope>IDENTIFICATION</scope>
</reference>
<dbReference type="SUPFAM" id="SSF56204">
    <property type="entry name" value="Hect, E3 ligase catalytic domain"/>
    <property type="match status" value="1"/>
</dbReference>
<feature type="domain" description="WW" evidence="9">
    <location>
        <begin position="289"/>
        <end position="322"/>
    </location>
</feature>
<feature type="compositionally biased region" description="Low complexity" evidence="7">
    <location>
        <begin position="367"/>
        <end position="378"/>
    </location>
</feature>
<evidence type="ECO:0000259" key="10">
    <source>
        <dbReference type="PROSITE" id="PS50237"/>
    </source>
</evidence>
<dbReference type="CDD" id="cd00078">
    <property type="entry name" value="HECTc"/>
    <property type="match status" value="1"/>
</dbReference>
<dbReference type="SMART" id="SM00239">
    <property type="entry name" value="C2"/>
    <property type="match status" value="1"/>
</dbReference>
<dbReference type="SUPFAM" id="SSF51045">
    <property type="entry name" value="WW domain"/>
    <property type="match status" value="2"/>
</dbReference>
<organism evidence="11 12">
    <name type="scientific">Hydra vulgaris</name>
    <name type="common">Hydra</name>
    <name type="synonym">Hydra attenuata</name>
    <dbReference type="NCBI Taxonomy" id="6087"/>
    <lineage>
        <taxon>Eukaryota</taxon>
        <taxon>Metazoa</taxon>
        <taxon>Cnidaria</taxon>
        <taxon>Hydrozoa</taxon>
        <taxon>Hydroidolina</taxon>
        <taxon>Anthoathecata</taxon>
        <taxon>Aplanulata</taxon>
        <taxon>Hydridae</taxon>
        <taxon>Hydra</taxon>
    </lineage>
</organism>
<dbReference type="SMART" id="SM00456">
    <property type="entry name" value="WW"/>
    <property type="match status" value="2"/>
</dbReference>
<evidence type="ECO:0000256" key="4">
    <source>
        <dbReference type="ARBA" id="ARBA00022786"/>
    </source>
</evidence>
<dbReference type="Pfam" id="PF00168">
    <property type="entry name" value="C2"/>
    <property type="match status" value="1"/>
</dbReference>
<gene>
    <name evidence="12" type="primary">LOC100213637</name>
</gene>
<dbReference type="GeneID" id="100213637"/>
<dbReference type="PROSITE" id="PS50004">
    <property type="entry name" value="C2"/>
    <property type="match status" value="1"/>
</dbReference>
<protein>
    <recommendedName>
        <fullName evidence="5">E3 ubiquitin-protein ligase</fullName>
        <ecNumber evidence="5">2.3.2.26</ecNumber>
    </recommendedName>
</protein>
<dbReference type="InterPro" id="IPR001202">
    <property type="entry name" value="WW_dom"/>
</dbReference>
<comment type="catalytic activity">
    <reaction evidence="1 5">
        <text>S-ubiquitinyl-[E2 ubiquitin-conjugating enzyme]-L-cysteine + [acceptor protein]-L-lysine = [E2 ubiquitin-conjugating enzyme]-L-cysteine + N(6)-ubiquitinyl-[acceptor protein]-L-lysine.</text>
        <dbReference type="EC" id="2.3.2.26"/>
    </reaction>
</comment>
<dbReference type="InterPro" id="IPR035892">
    <property type="entry name" value="C2_domain_sf"/>
</dbReference>
<dbReference type="InterPro" id="IPR050409">
    <property type="entry name" value="E3_ubiq-protein_ligase"/>
</dbReference>
<evidence type="ECO:0000256" key="3">
    <source>
        <dbReference type="ARBA" id="ARBA00022679"/>
    </source>
</evidence>
<dbReference type="RefSeq" id="XP_065659340.1">
    <property type="nucleotide sequence ID" value="XM_065803268.1"/>
</dbReference>
<dbReference type="CDD" id="cd08382">
    <property type="entry name" value="C2_Smurf-like"/>
    <property type="match status" value="1"/>
</dbReference>
<dbReference type="EC" id="2.3.2.26" evidence="5"/>
<dbReference type="InterPro" id="IPR036020">
    <property type="entry name" value="WW_dom_sf"/>
</dbReference>
<evidence type="ECO:0000256" key="1">
    <source>
        <dbReference type="ARBA" id="ARBA00000885"/>
    </source>
</evidence>
<dbReference type="Gene3D" id="3.90.1750.10">
    <property type="entry name" value="Hect, E3 ligase catalytic domains"/>
    <property type="match status" value="1"/>
</dbReference>
<evidence type="ECO:0000256" key="5">
    <source>
        <dbReference type="PIRNR" id="PIRNR001569"/>
    </source>
</evidence>
<dbReference type="PROSITE" id="PS50020">
    <property type="entry name" value="WW_DOMAIN_2"/>
    <property type="match status" value="2"/>
</dbReference>
<dbReference type="SMART" id="SM00119">
    <property type="entry name" value="HECTc"/>
    <property type="match status" value="1"/>
</dbReference>
<dbReference type="PIRSF" id="PIRSF001569">
    <property type="entry name" value="E3_ub_ligase_SMURF1"/>
    <property type="match status" value="1"/>
</dbReference>
<dbReference type="Gene3D" id="2.20.70.10">
    <property type="match status" value="1"/>
</dbReference>
<feature type="active site" description="Glycyl thioester intermediate" evidence="6">
    <location>
        <position position="742"/>
    </location>
</feature>
<evidence type="ECO:0000256" key="7">
    <source>
        <dbReference type="SAM" id="MobiDB-lite"/>
    </source>
</evidence>
<feature type="region of interest" description="Disordered" evidence="7">
    <location>
        <begin position="363"/>
        <end position="386"/>
    </location>
</feature>
<keyword evidence="4 5" id="KW-0833">Ubl conjugation pathway</keyword>
<dbReference type="PANTHER" id="PTHR11254">
    <property type="entry name" value="HECT DOMAIN UBIQUITIN-PROTEIN LIGASE"/>
    <property type="match status" value="1"/>
</dbReference>
<dbReference type="SUPFAM" id="SSF49562">
    <property type="entry name" value="C2 domain (Calcium/lipid-binding domain, CaLB)"/>
    <property type="match status" value="1"/>
</dbReference>
<dbReference type="InterPro" id="IPR000008">
    <property type="entry name" value="C2_dom"/>
</dbReference>
<accession>A0ABM4CCE6</accession>
<comment type="pathway">
    <text evidence="2 5">Protein modification; protein ubiquitination.</text>
</comment>
<evidence type="ECO:0000259" key="9">
    <source>
        <dbReference type="PROSITE" id="PS50020"/>
    </source>
</evidence>